<proteinExistence type="inferred from homology"/>
<dbReference type="PANTHER" id="PTHR47990">
    <property type="entry name" value="2-OXOGLUTARATE (2OG) AND FE(II)-DEPENDENT OXYGENASE SUPERFAMILY PROTEIN-RELATED"/>
    <property type="match status" value="1"/>
</dbReference>
<evidence type="ECO:0000256" key="3">
    <source>
        <dbReference type="ARBA" id="ARBA00022723"/>
    </source>
</evidence>
<comment type="pathway">
    <text evidence="2">Hormone biosynthesis.</text>
</comment>
<dbReference type="AlphaFoldDB" id="A0AAN7K5B6"/>
<evidence type="ECO:0000256" key="7">
    <source>
        <dbReference type="ARBA" id="ARBA00043997"/>
    </source>
</evidence>
<dbReference type="GO" id="GO:0045544">
    <property type="term" value="F:gibberellin 20-oxidase activity"/>
    <property type="evidence" value="ECO:0007669"/>
    <property type="project" value="UniProtKB-ARBA"/>
</dbReference>
<evidence type="ECO:0000256" key="5">
    <source>
        <dbReference type="ARBA" id="ARBA00023004"/>
    </source>
</evidence>
<keyword evidence="3 9" id="KW-0479">Metal-binding</keyword>
<dbReference type="Gene3D" id="2.60.120.330">
    <property type="entry name" value="B-lactam Antibiotic, Isopenicillin N Synthase, Chain"/>
    <property type="match status" value="1"/>
</dbReference>
<dbReference type="PROSITE" id="PS51471">
    <property type="entry name" value="FE2OG_OXY"/>
    <property type="match status" value="1"/>
</dbReference>
<keyword evidence="5 9" id="KW-0408">Iron</keyword>
<evidence type="ECO:0000259" key="10">
    <source>
        <dbReference type="PROSITE" id="PS51471"/>
    </source>
</evidence>
<dbReference type="FunFam" id="2.60.120.330:FF:000003">
    <property type="entry name" value="Gibberellin 20 oxidase 2"/>
    <property type="match status" value="1"/>
</dbReference>
<comment type="catalytic activity">
    <reaction evidence="8">
        <text>gibberellin A12 + 2 2-oxoglutarate + 3 O2 + H(+) = gibberellin A9 + 2 succinate + 3 CO2 + 2 H2O</text>
        <dbReference type="Rhea" id="RHEA:60772"/>
        <dbReference type="ChEBI" id="CHEBI:15377"/>
        <dbReference type="ChEBI" id="CHEBI:15378"/>
        <dbReference type="ChEBI" id="CHEBI:15379"/>
        <dbReference type="ChEBI" id="CHEBI:16526"/>
        <dbReference type="ChEBI" id="CHEBI:16810"/>
        <dbReference type="ChEBI" id="CHEBI:30031"/>
        <dbReference type="ChEBI" id="CHEBI:58627"/>
        <dbReference type="ChEBI" id="CHEBI:73255"/>
    </reaction>
    <physiologicalReaction direction="left-to-right" evidence="8">
        <dbReference type="Rhea" id="RHEA:60773"/>
    </physiologicalReaction>
</comment>
<accession>A0AAN7K5B6</accession>
<evidence type="ECO:0000256" key="4">
    <source>
        <dbReference type="ARBA" id="ARBA00023002"/>
    </source>
</evidence>
<evidence type="ECO:0000256" key="1">
    <source>
        <dbReference type="ARBA" id="ARBA00001961"/>
    </source>
</evidence>
<keyword evidence="4 9" id="KW-0560">Oxidoreductase</keyword>
<dbReference type="InterPro" id="IPR027443">
    <property type="entry name" value="IPNS-like_sf"/>
</dbReference>
<dbReference type="InterPro" id="IPR044861">
    <property type="entry name" value="IPNS-like_FE2OG_OXY"/>
</dbReference>
<comment type="pathway">
    <text evidence="6">Plant hormone biosynthesis; gibberellin biosynthesis.</text>
</comment>
<feature type="domain" description="Fe2OG dioxygenase" evidence="10">
    <location>
        <begin position="228"/>
        <end position="329"/>
    </location>
</feature>
<keyword evidence="12" id="KW-1185">Reference proteome</keyword>
<comment type="cofactor">
    <cofactor evidence="1">
        <name>L-ascorbate</name>
        <dbReference type="ChEBI" id="CHEBI:38290"/>
    </cofactor>
</comment>
<comment type="caution">
    <text evidence="11">The sequence shown here is derived from an EMBL/GenBank/DDBJ whole genome shotgun (WGS) entry which is preliminary data.</text>
</comment>
<comment type="similarity">
    <text evidence="7">Belongs to the iron/ascorbate-dependent oxidoreductase family. GA20OX subfamily.</text>
</comment>
<dbReference type="Pfam" id="PF14226">
    <property type="entry name" value="DIOX_N"/>
    <property type="match status" value="1"/>
</dbReference>
<gene>
    <name evidence="11" type="ORF">SAY87_019737</name>
</gene>
<evidence type="ECO:0000256" key="2">
    <source>
        <dbReference type="ARBA" id="ARBA00004972"/>
    </source>
</evidence>
<dbReference type="InterPro" id="IPR005123">
    <property type="entry name" value="Oxoglu/Fe-dep_dioxygenase_dom"/>
</dbReference>
<dbReference type="GO" id="GO:0009686">
    <property type="term" value="P:gibberellin biosynthetic process"/>
    <property type="evidence" value="ECO:0007669"/>
    <property type="project" value="UniProtKB-ARBA"/>
</dbReference>
<dbReference type="GO" id="GO:0046872">
    <property type="term" value="F:metal ion binding"/>
    <property type="evidence" value="ECO:0007669"/>
    <property type="project" value="UniProtKB-KW"/>
</dbReference>
<evidence type="ECO:0000313" key="11">
    <source>
        <dbReference type="EMBL" id="KAK4758436.1"/>
    </source>
</evidence>
<dbReference type="EMBL" id="JAXIOK010000012">
    <property type="protein sequence ID" value="KAK4758436.1"/>
    <property type="molecule type" value="Genomic_DNA"/>
</dbReference>
<name>A0AAN7K5B6_9MYRT</name>
<dbReference type="InterPro" id="IPR050231">
    <property type="entry name" value="Iron_ascorbate_oxido_reductase"/>
</dbReference>
<reference evidence="11 12" key="1">
    <citation type="journal article" date="2023" name="Hortic Res">
        <title>Pangenome of water caltrop reveals structural variations and asymmetric subgenome divergence after allopolyploidization.</title>
        <authorList>
            <person name="Zhang X."/>
            <person name="Chen Y."/>
            <person name="Wang L."/>
            <person name="Yuan Y."/>
            <person name="Fang M."/>
            <person name="Shi L."/>
            <person name="Lu R."/>
            <person name="Comes H.P."/>
            <person name="Ma Y."/>
            <person name="Chen Y."/>
            <person name="Huang G."/>
            <person name="Zhou Y."/>
            <person name="Zheng Z."/>
            <person name="Qiu Y."/>
        </authorList>
    </citation>
    <scope>NUCLEOTIDE SEQUENCE [LARGE SCALE GENOMIC DNA]</scope>
    <source>
        <tissue evidence="11">Roots</tissue>
    </source>
</reference>
<sequence length="418" mass="47216">MSSTLACLGKMASSSLPPGFPPFKDALKTPVFLNHSASAHSDQDHHSIPTQFLWPEECTTRALGELNEPLVDLEGFLCGDRDSIIEAARAVREACTRHGFFQVVNHGIDPELIQAAHDWIDPFFRAPMETKLRARTQVGSMWGYSSSHSERFSWRLPWKETLSFGFPESSQESVVKYFESTLGEDFVQTGMVYEKYCEAMKDLSLKMMELLAISLGVDRLYYRDFFKESCSIMRCNSYPPCRDPSRVLGTGPHCDPTSLTILHQDQVGGLEVLSDGEWQKVRPDRPDALVINIGDTFMALSNGKYKSCMHRVVVNKREVRRSLSFFFCPSPDKPVRPPPSLLADDQSGRKYPDFSWSEFLHFLGKHRRADSGDTLDRFSDWILSRSPSSPPSPDQEPTLTASVRALTLGDQLMNQHVH</sequence>
<evidence type="ECO:0000256" key="6">
    <source>
        <dbReference type="ARBA" id="ARBA00037909"/>
    </source>
</evidence>
<dbReference type="SUPFAM" id="SSF51197">
    <property type="entry name" value="Clavaminate synthase-like"/>
    <property type="match status" value="1"/>
</dbReference>
<evidence type="ECO:0000256" key="8">
    <source>
        <dbReference type="ARBA" id="ARBA00050508"/>
    </source>
</evidence>
<dbReference type="Pfam" id="PF03171">
    <property type="entry name" value="2OG-FeII_Oxy"/>
    <property type="match status" value="1"/>
</dbReference>
<dbReference type="InterPro" id="IPR026992">
    <property type="entry name" value="DIOX_N"/>
</dbReference>
<evidence type="ECO:0000256" key="9">
    <source>
        <dbReference type="RuleBase" id="RU003682"/>
    </source>
</evidence>
<dbReference type="Proteomes" id="UP001345219">
    <property type="component" value="Chromosome 15"/>
</dbReference>
<organism evidence="11 12">
    <name type="scientific">Trapa incisa</name>
    <dbReference type="NCBI Taxonomy" id="236973"/>
    <lineage>
        <taxon>Eukaryota</taxon>
        <taxon>Viridiplantae</taxon>
        <taxon>Streptophyta</taxon>
        <taxon>Embryophyta</taxon>
        <taxon>Tracheophyta</taxon>
        <taxon>Spermatophyta</taxon>
        <taxon>Magnoliopsida</taxon>
        <taxon>eudicotyledons</taxon>
        <taxon>Gunneridae</taxon>
        <taxon>Pentapetalae</taxon>
        <taxon>rosids</taxon>
        <taxon>malvids</taxon>
        <taxon>Myrtales</taxon>
        <taxon>Lythraceae</taxon>
        <taxon>Trapa</taxon>
    </lineage>
</organism>
<evidence type="ECO:0000313" key="12">
    <source>
        <dbReference type="Proteomes" id="UP001345219"/>
    </source>
</evidence>
<protein>
    <recommendedName>
        <fullName evidence="10">Fe2OG dioxygenase domain-containing protein</fullName>
    </recommendedName>
</protein>